<proteinExistence type="inferred from homology"/>
<evidence type="ECO:0000259" key="5">
    <source>
        <dbReference type="Pfam" id="PF00151"/>
    </source>
</evidence>
<protein>
    <submittedName>
        <fullName evidence="6">Pancreatic lipase-related protein 1-like</fullName>
    </submittedName>
</protein>
<dbReference type="PANTHER" id="PTHR11610">
    <property type="entry name" value="LIPASE"/>
    <property type="match status" value="1"/>
</dbReference>
<feature type="domain" description="Lipase" evidence="5">
    <location>
        <begin position="15"/>
        <end position="243"/>
    </location>
</feature>
<keyword evidence="3" id="KW-0964">Secreted</keyword>
<comment type="similarity">
    <text evidence="2 4">Belongs to the AB hydrolase superfamily. Lipase family.</text>
</comment>
<dbReference type="STRING" id="418985.A0A1V9XUK9"/>
<dbReference type="EMBL" id="MNPL01004019">
    <property type="protein sequence ID" value="OQR77038.1"/>
    <property type="molecule type" value="Genomic_DNA"/>
</dbReference>
<dbReference type="Pfam" id="PF00151">
    <property type="entry name" value="Lipase"/>
    <property type="match status" value="1"/>
</dbReference>
<reference evidence="6 7" key="1">
    <citation type="journal article" date="2017" name="Gigascience">
        <title>Draft genome of the honey bee ectoparasitic mite, Tropilaelaps mercedesae, is shaped by the parasitic life history.</title>
        <authorList>
            <person name="Dong X."/>
            <person name="Armstrong S.D."/>
            <person name="Xia D."/>
            <person name="Makepeace B.L."/>
            <person name="Darby A.C."/>
            <person name="Kadowaki T."/>
        </authorList>
    </citation>
    <scope>NUCLEOTIDE SEQUENCE [LARGE SCALE GENOMIC DNA]</scope>
    <source>
        <strain evidence="6">Wuxi-XJTLU</strain>
    </source>
</reference>
<dbReference type="AlphaFoldDB" id="A0A1V9XUK9"/>
<evidence type="ECO:0000256" key="4">
    <source>
        <dbReference type="RuleBase" id="RU004262"/>
    </source>
</evidence>
<evidence type="ECO:0000313" key="7">
    <source>
        <dbReference type="Proteomes" id="UP000192247"/>
    </source>
</evidence>
<dbReference type="InterPro" id="IPR013818">
    <property type="entry name" value="Lipase"/>
</dbReference>
<dbReference type="GO" id="GO:0016298">
    <property type="term" value="F:lipase activity"/>
    <property type="evidence" value="ECO:0007669"/>
    <property type="project" value="InterPro"/>
</dbReference>
<dbReference type="Proteomes" id="UP000192247">
    <property type="component" value="Unassembled WGS sequence"/>
</dbReference>
<keyword evidence="7" id="KW-1185">Reference proteome</keyword>
<dbReference type="InParanoid" id="A0A1V9XUK9"/>
<dbReference type="SUPFAM" id="SSF53474">
    <property type="entry name" value="alpha/beta-Hydrolases"/>
    <property type="match status" value="1"/>
</dbReference>
<comment type="caution">
    <text evidence="6">The sequence shown here is derived from an EMBL/GenBank/DDBJ whole genome shotgun (WGS) entry which is preliminary data.</text>
</comment>
<comment type="subcellular location">
    <subcellularLocation>
        <location evidence="1">Secreted</location>
    </subcellularLocation>
</comment>
<accession>A0A1V9XUK9</accession>
<name>A0A1V9XUK9_9ACAR</name>
<gene>
    <name evidence="6" type="ORF">BIW11_07378</name>
</gene>
<dbReference type="PRINTS" id="PR00821">
    <property type="entry name" value="TAGLIPASE"/>
</dbReference>
<sequence>MYEMFYKLSFKAIREHFLKHKDCNFIFVDWSKGSVNHYWTATANTRIVGAEIALFLQKVIVSKYFNVDKSQIHLLGHSLGSHIIGYAGQRLSGLRRLTGNNEEKRNAVCSIIPALDPADPFFEGGQPEIRIDPTDGDFVDAWHTDGRQLMPNLMNGLGMWDPVGHADIYVNGGISQPTCGSLKPALVLFETVGEKNPFHLGKDVICCHHQYVLKLLAVSYFSSENCIPVAYQCDTYSDFLRGAMTINYSKCIYFRHEYLRSSKMDTKLLSAH</sequence>
<organism evidence="6 7">
    <name type="scientific">Tropilaelaps mercedesae</name>
    <dbReference type="NCBI Taxonomy" id="418985"/>
    <lineage>
        <taxon>Eukaryota</taxon>
        <taxon>Metazoa</taxon>
        <taxon>Ecdysozoa</taxon>
        <taxon>Arthropoda</taxon>
        <taxon>Chelicerata</taxon>
        <taxon>Arachnida</taxon>
        <taxon>Acari</taxon>
        <taxon>Parasitiformes</taxon>
        <taxon>Mesostigmata</taxon>
        <taxon>Gamasina</taxon>
        <taxon>Dermanyssoidea</taxon>
        <taxon>Laelapidae</taxon>
        <taxon>Tropilaelaps</taxon>
    </lineage>
</organism>
<dbReference type="InterPro" id="IPR000734">
    <property type="entry name" value="TAG_lipase"/>
</dbReference>
<evidence type="ECO:0000256" key="1">
    <source>
        <dbReference type="ARBA" id="ARBA00004613"/>
    </source>
</evidence>
<evidence type="ECO:0000256" key="2">
    <source>
        <dbReference type="ARBA" id="ARBA00010701"/>
    </source>
</evidence>
<dbReference type="OrthoDB" id="6507152at2759"/>
<dbReference type="GO" id="GO:0005615">
    <property type="term" value="C:extracellular space"/>
    <property type="evidence" value="ECO:0007669"/>
    <property type="project" value="TreeGrafter"/>
</dbReference>
<dbReference type="InterPro" id="IPR029058">
    <property type="entry name" value="AB_hydrolase_fold"/>
</dbReference>
<evidence type="ECO:0000313" key="6">
    <source>
        <dbReference type="EMBL" id="OQR77038.1"/>
    </source>
</evidence>
<evidence type="ECO:0000256" key="3">
    <source>
        <dbReference type="ARBA" id="ARBA00022525"/>
    </source>
</evidence>
<dbReference type="Gene3D" id="3.40.50.1820">
    <property type="entry name" value="alpha/beta hydrolase"/>
    <property type="match status" value="1"/>
</dbReference>
<dbReference type="GO" id="GO:0016042">
    <property type="term" value="P:lipid catabolic process"/>
    <property type="evidence" value="ECO:0007669"/>
    <property type="project" value="TreeGrafter"/>
</dbReference>